<evidence type="ECO:0000256" key="1">
    <source>
        <dbReference type="ARBA" id="ARBA00004604"/>
    </source>
</evidence>
<dbReference type="InterPro" id="IPR014001">
    <property type="entry name" value="Helicase_ATP-bd"/>
</dbReference>
<dbReference type="CDD" id="cd17982">
    <property type="entry name" value="DEXHc_DHX37"/>
    <property type="match status" value="1"/>
</dbReference>
<dbReference type="GO" id="GO:0003723">
    <property type="term" value="F:RNA binding"/>
    <property type="evidence" value="ECO:0007669"/>
    <property type="project" value="UniProtKB-KW"/>
</dbReference>
<dbReference type="Gene3D" id="1.20.120.1080">
    <property type="match status" value="1"/>
</dbReference>
<evidence type="ECO:0000313" key="12">
    <source>
        <dbReference type="EMBL" id="VUG18558.1"/>
    </source>
</evidence>
<dbReference type="GO" id="GO:0005730">
    <property type="term" value="C:nucleolus"/>
    <property type="evidence" value="ECO:0007669"/>
    <property type="project" value="UniProtKB-SubCell"/>
</dbReference>
<dbReference type="Pfam" id="PF07717">
    <property type="entry name" value="OB_NTP_bind"/>
    <property type="match status" value="1"/>
</dbReference>
<comment type="catalytic activity">
    <reaction evidence="10">
        <text>ATP + H2O = ADP + phosphate + H(+)</text>
        <dbReference type="Rhea" id="RHEA:13065"/>
        <dbReference type="ChEBI" id="CHEBI:15377"/>
        <dbReference type="ChEBI" id="CHEBI:15378"/>
        <dbReference type="ChEBI" id="CHEBI:30616"/>
        <dbReference type="ChEBI" id="CHEBI:43474"/>
        <dbReference type="ChEBI" id="CHEBI:456216"/>
        <dbReference type="EC" id="3.6.4.13"/>
    </reaction>
</comment>
<name>A0A7D9CY49_DEKBR</name>
<evidence type="ECO:0000256" key="6">
    <source>
        <dbReference type="ARBA" id="ARBA00022806"/>
    </source>
</evidence>
<dbReference type="InterPro" id="IPR007502">
    <property type="entry name" value="Helicase-assoc_dom"/>
</dbReference>
<feature type="region of interest" description="Disordered" evidence="11">
    <location>
        <begin position="916"/>
        <end position="944"/>
    </location>
</feature>
<dbReference type="PANTHER" id="PTHR18934:SF99">
    <property type="entry name" value="ATP-DEPENDENT RNA HELICASE DHX37-RELATED"/>
    <property type="match status" value="1"/>
</dbReference>
<dbReference type="InterPro" id="IPR002464">
    <property type="entry name" value="DNA/RNA_helicase_DEAH_CS"/>
</dbReference>
<dbReference type="SMART" id="SM00490">
    <property type="entry name" value="HELICc"/>
    <property type="match status" value="1"/>
</dbReference>
<dbReference type="AlphaFoldDB" id="A0A7D9CY49"/>
<dbReference type="Pfam" id="PF04408">
    <property type="entry name" value="WHD_HA2"/>
    <property type="match status" value="1"/>
</dbReference>
<evidence type="ECO:0000256" key="9">
    <source>
        <dbReference type="ARBA" id="ARBA00023242"/>
    </source>
</evidence>
<protein>
    <recommendedName>
        <fullName evidence="3">RNA helicase</fullName>
        <ecNumber evidence="3">3.6.4.13</ecNumber>
    </recommendedName>
</protein>
<dbReference type="CDD" id="cd18791">
    <property type="entry name" value="SF2_C_RHA"/>
    <property type="match status" value="1"/>
</dbReference>
<proteinExistence type="inferred from homology"/>
<feature type="compositionally biased region" description="Low complexity" evidence="11">
    <location>
        <begin position="243"/>
        <end position="254"/>
    </location>
</feature>
<dbReference type="EMBL" id="CABFWN010000003">
    <property type="protein sequence ID" value="VUG18558.1"/>
    <property type="molecule type" value="Genomic_DNA"/>
</dbReference>
<dbReference type="InterPro" id="IPR048333">
    <property type="entry name" value="HA2_WH"/>
</dbReference>
<keyword evidence="13" id="KW-1185">Reference proteome</keyword>
<comment type="similarity">
    <text evidence="2">Belongs to the DEAD box helicase family. DEAH subfamily.</text>
</comment>
<dbReference type="FunFam" id="3.40.50.300:FF:003770">
    <property type="entry name" value="ATP-dependent RNA helicase DHR1, putative"/>
    <property type="match status" value="1"/>
</dbReference>
<dbReference type="SUPFAM" id="SSF52540">
    <property type="entry name" value="P-loop containing nucleoside triphosphate hydrolases"/>
    <property type="match status" value="1"/>
</dbReference>
<keyword evidence="4" id="KW-0547">Nucleotide-binding</keyword>
<sequence length="1229" mass="140120">MGKRHFYGKADGLKAKHDDNSSDDRNESTTKAEELLKMEGSKGKNKRREQLREQLRKQYKTRLSTQKKKRLNKYIEHQLKREEKEILLKKLQQTQIDTSILKSAKLIGTGRQTKREKLTEALELEKEGKGTDATHDLLYEPRKVKTWEDTDFNYDDGRSQIAEHSKIKNKSVLQVTPDETGNTNQSFGFSFSNLTKVKKASKKRKYTWRAEIEAEEAKRRKHEDDDDFQSSSSDDDYDDDNNNNDNNGVDGSLNGDDRVNDGESSSSENTDVISEEPKQRFHGVHTKAGQDFKKWAEQRAKHSEGITEIKLQPTPKNYKPLVRPEDLEDDREEEFISLNENLNRKIFTVEVDRSEEIQAVRTQLPVYGEEYKIMDAIHNNDCIIICGETGSGKTTQVPQFLFESGYGSKGSDTPGMIGITEPRRVAAVSMANRVSKELCNYGNKVAYQIRFDGNVKKDTALKFMTDGVLLREMMSDFMLNKYSAIIIDEAHERSVNTDILIGMLSRILKLRRQYYQQNSSKWKPLKLIIMSATLRVKDFSGNRVLFKESPPVLKVDARQYPVSIHFNKRTAFNYTEEVFRKTCKIHRRLPKGAILIFLTGKAEINDMVRRLRKEFPFPENKKKYFHVKNNEDDILEVGVSSKNVAVEQEDIDLGIGKNIQDVKDDYDANEEEENEEGFEETLEEDQTPDDPLYVLPLYSQLPTKEQMKIFSTPPKGSRLCVVATNVAETSLTIPGVRYVVDSGRAKERKYDEKTGVQSFEVNWISKASADQRSGRAGRTGPGHCYRIYSSALFESDFPQFSTPEILRMPVESVVLTMKSMGIDNIINFPFPTSPSRTMMDRAEKLLGYLGALDTKKQITEFGRQMSLLPVSPRFSKMLLIGNQQECLPYIIAVVAGLSVGDPFLNEYDLGIKINESGRENDNSVEDDNKSDDHHSQNETQITQLQREKKRQLLSRFNKSRKIFGHLDKYGDSIKLLFAICSVDYVKEQNRDHYYDRNFLNSKIMNDIRKLRKQLTYIVDVNLTKDSVASSHVTDEGLKLPKPSKVQIQAIKQMITAAFIDQIVVRADIIEKDVKIGSNTKIINIPYVTLFPSTDPEVVKNYEGSDDKEYVYIHPSSIISQSGDLPPKYLVFEALQLSSNATSSGFRKVRIKPLNDVTGKALANVGKNSGLVTYSKPLGNPYGPRNITPTERVCYVVPRFGANIGNRSLGWNLPAIKVKQKKVHGSWIIE</sequence>
<evidence type="ECO:0000256" key="11">
    <source>
        <dbReference type="SAM" id="MobiDB-lite"/>
    </source>
</evidence>
<keyword evidence="6" id="KW-0347">Helicase</keyword>
<feature type="compositionally biased region" description="Polar residues" evidence="11">
    <location>
        <begin position="262"/>
        <end position="272"/>
    </location>
</feature>
<dbReference type="PROSITE" id="PS00690">
    <property type="entry name" value="DEAH_ATP_HELICASE"/>
    <property type="match status" value="1"/>
</dbReference>
<dbReference type="GO" id="GO:1990904">
    <property type="term" value="C:ribonucleoprotein complex"/>
    <property type="evidence" value="ECO:0007669"/>
    <property type="project" value="UniProtKB-ARBA"/>
</dbReference>
<dbReference type="EC" id="3.6.4.13" evidence="3"/>
<keyword evidence="9" id="KW-0539">Nucleus</keyword>
<feature type="compositionally biased region" description="Basic and acidic residues" evidence="11">
    <location>
        <begin position="916"/>
        <end position="936"/>
    </location>
</feature>
<keyword evidence="5" id="KW-0378">Hydrolase</keyword>
<dbReference type="PANTHER" id="PTHR18934">
    <property type="entry name" value="ATP-DEPENDENT RNA HELICASE"/>
    <property type="match status" value="1"/>
</dbReference>
<feature type="compositionally biased region" description="Basic and acidic residues" evidence="11">
    <location>
        <begin position="11"/>
        <end position="50"/>
    </location>
</feature>
<feature type="compositionally biased region" description="Acidic residues" evidence="11">
    <location>
        <begin position="224"/>
        <end position="242"/>
    </location>
</feature>
<dbReference type="Proteomes" id="UP000478008">
    <property type="component" value="Unassembled WGS sequence"/>
</dbReference>
<evidence type="ECO:0000256" key="3">
    <source>
        <dbReference type="ARBA" id="ARBA00012552"/>
    </source>
</evidence>
<dbReference type="InterPro" id="IPR011709">
    <property type="entry name" value="DEAD-box_helicase_OB_fold"/>
</dbReference>
<feature type="region of interest" description="Disordered" evidence="11">
    <location>
        <begin position="667"/>
        <end position="689"/>
    </location>
</feature>
<dbReference type="InterPro" id="IPR011545">
    <property type="entry name" value="DEAD/DEAH_box_helicase_dom"/>
</dbReference>
<dbReference type="GO" id="GO:0003724">
    <property type="term" value="F:RNA helicase activity"/>
    <property type="evidence" value="ECO:0007669"/>
    <property type="project" value="UniProtKB-EC"/>
</dbReference>
<evidence type="ECO:0000256" key="4">
    <source>
        <dbReference type="ARBA" id="ARBA00022741"/>
    </source>
</evidence>
<reference evidence="12 13" key="1">
    <citation type="submission" date="2019-07" db="EMBL/GenBank/DDBJ databases">
        <authorList>
            <person name="Friedrich A."/>
            <person name="Schacherer J."/>
        </authorList>
    </citation>
    <scope>NUCLEOTIDE SEQUENCE [LARGE SCALE GENOMIC DNA]</scope>
</reference>
<dbReference type="SMART" id="SM00847">
    <property type="entry name" value="HA2"/>
    <property type="match status" value="1"/>
</dbReference>
<comment type="subcellular location">
    <subcellularLocation>
        <location evidence="1">Nucleus</location>
        <location evidence="1">Nucleolus</location>
    </subcellularLocation>
</comment>
<evidence type="ECO:0000256" key="10">
    <source>
        <dbReference type="ARBA" id="ARBA00047984"/>
    </source>
</evidence>
<accession>A0A7D9CY49</accession>
<evidence type="ECO:0000256" key="7">
    <source>
        <dbReference type="ARBA" id="ARBA00022840"/>
    </source>
</evidence>
<feature type="region of interest" description="Disordered" evidence="11">
    <location>
        <begin position="215"/>
        <end position="290"/>
    </location>
</feature>
<dbReference type="GO" id="GO:0000462">
    <property type="term" value="P:maturation of SSU-rRNA from tricistronic rRNA transcript (SSU-rRNA, 5.8S rRNA, LSU-rRNA)"/>
    <property type="evidence" value="ECO:0007669"/>
    <property type="project" value="TreeGrafter"/>
</dbReference>
<dbReference type="Pfam" id="PF00271">
    <property type="entry name" value="Helicase_C"/>
    <property type="match status" value="1"/>
</dbReference>
<dbReference type="GO" id="GO:0016787">
    <property type="term" value="F:hydrolase activity"/>
    <property type="evidence" value="ECO:0007669"/>
    <property type="project" value="UniProtKB-KW"/>
</dbReference>
<keyword evidence="8" id="KW-0694">RNA-binding</keyword>
<feature type="region of interest" description="Disordered" evidence="11">
    <location>
        <begin position="1"/>
        <end position="50"/>
    </location>
</feature>
<dbReference type="Pfam" id="PF00270">
    <property type="entry name" value="DEAD"/>
    <property type="match status" value="1"/>
</dbReference>
<dbReference type="InterPro" id="IPR001650">
    <property type="entry name" value="Helicase_C-like"/>
</dbReference>
<organism evidence="12 13">
    <name type="scientific">Dekkera bruxellensis</name>
    <name type="common">Brettanomyces custersii</name>
    <dbReference type="NCBI Taxonomy" id="5007"/>
    <lineage>
        <taxon>Eukaryota</taxon>
        <taxon>Fungi</taxon>
        <taxon>Dikarya</taxon>
        <taxon>Ascomycota</taxon>
        <taxon>Saccharomycotina</taxon>
        <taxon>Pichiomycetes</taxon>
        <taxon>Pichiales</taxon>
        <taxon>Pichiaceae</taxon>
        <taxon>Brettanomyces</taxon>
    </lineage>
</organism>
<keyword evidence="7" id="KW-0067">ATP-binding</keyword>
<dbReference type="SMART" id="SM00487">
    <property type="entry name" value="DEXDc"/>
    <property type="match status" value="1"/>
</dbReference>
<dbReference type="Gene3D" id="3.40.50.300">
    <property type="entry name" value="P-loop containing nucleotide triphosphate hydrolases"/>
    <property type="match status" value="2"/>
</dbReference>
<feature type="compositionally biased region" description="Acidic residues" evidence="11">
    <location>
        <begin position="667"/>
        <end position="688"/>
    </location>
</feature>
<evidence type="ECO:0000256" key="8">
    <source>
        <dbReference type="ARBA" id="ARBA00022884"/>
    </source>
</evidence>
<dbReference type="InterPro" id="IPR027417">
    <property type="entry name" value="P-loop_NTPase"/>
</dbReference>
<evidence type="ECO:0000313" key="13">
    <source>
        <dbReference type="Proteomes" id="UP000478008"/>
    </source>
</evidence>
<dbReference type="Pfam" id="PF21010">
    <property type="entry name" value="HA2_C"/>
    <property type="match status" value="1"/>
</dbReference>
<evidence type="ECO:0000256" key="5">
    <source>
        <dbReference type="ARBA" id="ARBA00022801"/>
    </source>
</evidence>
<dbReference type="PROSITE" id="PS51194">
    <property type="entry name" value="HELICASE_CTER"/>
    <property type="match status" value="1"/>
</dbReference>
<evidence type="ECO:0000256" key="2">
    <source>
        <dbReference type="ARBA" id="ARBA00008792"/>
    </source>
</evidence>
<dbReference type="PROSITE" id="PS51192">
    <property type="entry name" value="HELICASE_ATP_BIND_1"/>
    <property type="match status" value="1"/>
</dbReference>
<dbReference type="GO" id="GO:0005524">
    <property type="term" value="F:ATP binding"/>
    <property type="evidence" value="ECO:0007669"/>
    <property type="project" value="UniProtKB-KW"/>
</dbReference>
<dbReference type="FunFam" id="3.40.50.300:FF:000637">
    <property type="entry name" value="ATP-dependent RNA helicase DHX37/DHR1"/>
    <property type="match status" value="1"/>
</dbReference>
<gene>
    <name evidence="12" type="primary">ECM16</name>
    <name evidence="12" type="ORF">DEBR0S3_14510G</name>
</gene>